<dbReference type="Pfam" id="PF14541">
    <property type="entry name" value="TAXi_C"/>
    <property type="match status" value="1"/>
</dbReference>
<evidence type="ECO:0000256" key="7">
    <source>
        <dbReference type="ARBA" id="ARBA00022801"/>
    </source>
</evidence>
<dbReference type="InterPro" id="IPR032799">
    <property type="entry name" value="TAXi_C"/>
</dbReference>
<gene>
    <name evidence="12" type="primary">LOC106776578</name>
</gene>
<keyword evidence="3" id="KW-0964">Secreted</keyword>
<keyword evidence="4" id="KW-0645">Protease</keyword>
<dbReference type="InterPro" id="IPR034161">
    <property type="entry name" value="Pepsin-like_plant"/>
</dbReference>
<dbReference type="PANTHER" id="PTHR47967">
    <property type="entry name" value="OS07G0603500 PROTEIN-RELATED"/>
    <property type="match status" value="1"/>
</dbReference>
<organism evidence="11 12">
    <name type="scientific">Vigna radiata var. radiata</name>
    <name type="common">Mung bean</name>
    <name type="synonym">Phaseolus aureus</name>
    <dbReference type="NCBI Taxonomy" id="3916"/>
    <lineage>
        <taxon>Eukaryota</taxon>
        <taxon>Viridiplantae</taxon>
        <taxon>Streptophyta</taxon>
        <taxon>Embryophyta</taxon>
        <taxon>Tracheophyta</taxon>
        <taxon>Spermatophyta</taxon>
        <taxon>Magnoliopsida</taxon>
        <taxon>eudicotyledons</taxon>
        <taxon>Gunneridae</taxon>
        <taxon>Pentapetalae</taxon>
        <taxon>rosids</taxon>
        <taxon>fabids</taxon>
        <taxon>Fabales</taxon>
        <taxon>Fabaceae</taxon>
        <taxon>Papilionoideae</taxon>
        <taxon>50 kb inversion clade</taxon>
        <taxon>NPAAA clade</taxon>
        <taxon>indigoferoid/millettioid clade</taxon>
        <taxon>Phaseoleae</taxon>
        <taxon>Vigna</taxon>
    </lineage>
</organism>
<reference evidence="12" key="2">
    <citation type="submission" date="2025-08" db="UniProtKB">
        <authorList>
            <consortium name="RefSeq"/>
        </authorList>
    </citation>
    <scope>IDENTIFICATION</scope>
    <source>
        <tissue evidence="12">Leaf</tissue>
    </source>
</reference>
<dbReference type="PANTHER" id="PTHR47967:SF39">
    <property type="entry name" value="ASPARTYL PROTEASE FAMILY PROTEIN, PUTATIVE-RELATED"/>
    <property type="match status" value="1"/>
</dbReference>
<evidence type="ECO:0000259" key="10">
    <source>
        <dbReference type="PROSITE" id="PS51767"/>
    </source>
</evidence>
<evidence type="ECO:0000313" key="12">
    <source>
        <dbReference type="RefSeq" id="XP_022631349.1"/>
    </source>
</evidence>
<dbReference type="Gene3D" id="2.40.70.10">
    <property type="entry name" value="Acid Proteases"/>
    <property type="match status" value="2"/>
</dbReference>
<evidence type="ECO:0000256" key="6">
    <source>
        <dbReference type="ARBA" id="ARBA00022750"/>
    </source>
</evidence>
<keyword evidence="5" id="KW-0732">Signal</keyword>
<dbReference type="Proteomes" id="UP000087766">
    <property type="component" value="Chromosome 11"/>
</dbReference>
<dbReference type="PROSITE" id="PS51767">
    <property type="entry name" value="PEPTIDASE_A1"/>
    <property type="match status" value="1"/>
</dbReference>
<evidence type="ECO:0000256" key="5">
    <source>
        <dbReference type="ARBA" id="ARBA00022729"/>
    </source>
</evidence>
<dbReference type="KEGG" id="vra:106776578"/>
<keyword evidence="9" id="KW-0472">Membrane</keyword>
<dbReference type="CDD" id="cd05476">
    <property type="entry name" value="pepsin_A_like_plant"/>
    <property type="match status" value="1"/>
</dbReference>
<feature type="domain" description="Peptidase A1" evidence="10">
    <location>
        <begin position="117"/>
        <end position="457"/>
    </location>
</feature>
<dbReference type="SUPFAM" id="SSF50630">
    <property type="entry name" value="Acid proteases"/>
    <property type="match status" value="1"/>
</dbReference>
<keyword evidence="8" id="KW-0325">Glycoprotein</keyword>
<dbReference type="GeneID" id="106776578"/>
<keyword evidence="11" id="KW-1185">Reference proteome</keyword>
<dbReference type="InterPro" id="IPR033121">
    <property type="entry name" value="PEPTIDASE_A1"/>
</dbReference>
<keyword evidence="9" id="KW-0812">Transmembrane</keyword>
<keyword evidence="6" id="KW-0064">Aspartyl protease</keyword>
<proteinExistence type="inferred from homology"/>
<dbReference type="GO" id="GO:0004190">
    <property type="term" value="F:aspartic-type endopeptidase activity"/>
    <property type="evidence" value="ECO:0007669"/>
    <property type="project" value="UniProtKB-KW"/>
</dbReference>
<dbReference type="AlphaFoldDB" id="A0A3Q0ELU4"/>
<keyword evidence="9" id="KW-1133">Transmembrane helix</keyword>
<evidence type="ECO:0000256" key="8">
    <source>
        <dbReference type="ARBA" id="ARBA00023180"/>
    </source>
</evidence>
<dbReference type="FunFam" id="2.40.70.10:FF:000016">
    <property type="entry name" value="Probable aspartic protease At2g35615"/>
    <property type="match status" value="1"/>
</dbReference>
<dbReference type="InterPro" id="IPR021109">
    <property type="entry name" value="Peptidase_aspartic_dom_sf"/>
</dbReference>
<evidence type="ECO:0000313" key="11">
    <source>
        <dbReference type="Proteomes" id="UP000087766"/>
    </source>
</evidence>
<evidence type="ECO:0000256" key="9">
    <source>
        <dbReference type="SAM" id="Phobius"/>
    </source>
</evidence>
<dbReference type="InterPro" id="IPR051708">
    <property type="entry name" value="Plant_Aspart_Prot_A1"/>
</dbReference>
<reference evidence="11" key="1">
    <citation type="journal article" date="2014" name="Nat. Commun.">
        <title>Genome sequence of mungbean and insights into evolution within Vigna species.</title>
        <authorList>
            <person name="Kang Y.J."/>
            <person name="Kim S.K."/>
            <person name="Kim M.Y."/>
            <person name="Lestari P."/>
            <person name="Kim K.H."/>
            <person name="Ha B.K."/>
            <person name="Jun T.H."/>
            <person name="Hwang W.J."/>
            <person name="Lee T."/>
            <person name="Lee J."/>
            <person name="Shim S."/>
            <person name="Yoon M.Y."/>
            <person name="Jang Y.E."/>
            <person name="Han K.S."/>
            <person name="Taeprayoon P."/>
            <person name="Yoon N."/>
            <person name="Somta P."/>
            <person name="Tanya P."/>
            <person name="Kim K.S."/>
            <person name="Gwag J.G."/>
            <person name="Moon J.K."/>
            <person name="Lee Y.H."/>
            <person name="Park B.S."/>
            <person name="Bombarely A."/>
            <person name="Doyle J.J."/>
            <person name="Jackson S.A."/>
            <person name="Schafleitner R."/>
            <person name="Srinives P."/>
            <person name="Varshney R.K."/>
            <person name="Lee S.H."/>
        </authorList>
    </citation>
    <scope>NUCLEOTIDE SEQUENCE [LARGE SCALE GENOMIC DNA]</scope>
    <source>
        <strain evidence="11">cv. VC1973A</strain>
    </source>
</reference>
<accession>A0A3Q0ELU4</accession>
<protein>
    <submittedName>
        <fullName evidence="12">Aspartic proteinase CDR1-like</fullName>
    </submittedName>
</protein>
<feature type="transmembrane region" description="Helical" evidence="9">
    <location>
        <begin position="37"/>
        <end position="70"/>
    </location>
</feature>
<comment type="similarity">
    <text evidence="2">Belongs to the peptidase A1 family.</text>
</comment>
<sequence>MKSAFTPNRPSIFTFSVEAKQIEEYKSFTEILHQNPLWFINCLIVHIPMASFHSFFVVIIISHVFIPLYFSPIHGNTDVGFSINLIRKTSPQAFPVRGLSAMSETPQSPVGANLGHYLMELSIGTPPFKIYGIADTGSDLIWTQCVPCNNCYSQLNPMFDPIKSSSYSNISCDSNLCHQLDTGVCSPQKQCNYTYAYASASITQGVLAQETVTLTSTTGTSVLLKGVVFGCGHDNKGGFNDHETGIIGLGGGPVSFISQMGASFGGKRFSQCLVPFHTDVNVYSRMSFGKGSEVSGEGVVSTPLVAKDDKTPYFVTLLGISVGETYLQYNGSSENVEKGNMFLDSGTPPTILPTQLYDRVVAEVKNQVAMEPTVDDPDLGSQLCYRTKNNLRGPMLTVHFEGANVTLEPIQTLISPKDDVFCLGFTNTSSDVGIYGNFAQSNYLIGFDLEAQVVSFKPTDCTKNT</sequence>
<dbReference type="FunFam" id="2.40.70.10:FF:000050">
    <property type="entry name" value="Aspartic proteinase CDR1"/>
    <property type="match status" value="1"/>
</dbReference>
<dbReference type="RefSeq" id="XP_022631349.1">
    <property type="nucleotide sequence ID" value="XM_022775628.1"/>
</dbReference>
<dbReference type="InterPro" id="IPR032861">
    <property type="entry name" value="TAXi_N"/>
</dbReference>
<evidence type="ECO:0000256" key="2">
    <source>
        <dbReference type="ARBA" id="ARBA00007447"/>
    </source>
</evidence>
<dbReference type="GO" id="GO:0006508">
    <property type="term" value="P:proteolysis"/>
    <property type="evidence" value="ECO:0007669"/>
    <property type="project" value="UniProtKB-KW"/>
</dbReference>
<dbReference type="OrthoDB" id="2747330at2759"/>
<dbReference type="GO" id="GO:0005576">
    <property type="term" value="C:extracellular region"/>
    <property type="evidence" value="ECO:0007669"/>
    <property type="project" value="UniProtKB-SubCell"/>
</dbReference>
<evidence type="ECO:0000256" key="4">
    <source>
        <dbReference type="ARBA" id="ARBA00022670"/>
    </source>
</evidence>
<comment type="subcellular location">
    <subcellularLocation>
        <location evidence="1">Secreted</location>
    </subcellularLocation>
</comment>
<evidence type="ECO:0000256" key="3">
    <source>
        <dbReference type="ARBA" id="ARBA00022525"/>
    </source>
</evidence>
<name>A0A3Q0ELU4_VIGRR</name>
<dbReference type="Pfam" id="PF14543">
    <property type="entry name" value="TAXi_N"/>
    <property type="match status" value="1"/>
</dbReference>
<evidence type="ECO:0000256" key="1">
    <source>
        <dbReference type="ARBA" id="ARBA00004613"/>
    </source>
</evidence>
<keyword evidence="7" id="KW-0378">Hydrolase</keyword>